<reference evidence="1 2" key="2">
    <citation type="submission" date="2017-09" db="EMBL/GenBank/DDBJ databases">
        <title>Extensive intraspecific genome diversity in a model arbuscular mycorrhizal fungus.</title>
        <authorList>
            <person name="Chen E.C."/>
            <person name="Morin E."/>
            <person name="Beaudet D."/>
            <person name="Noel J."/>
            <person name="Ndikumana S."/>
            <person name="Charron P."/>
            <person name="St-Onge C."/>
            <person name="Giorgi J."/>
            <person name="Grigoriev I.V."/>
            <person name="Roux C."/>
            <person name="Martin F.M."/>
            <person name="Corradi N."/>
        </authorList>
    </citation>
    <scope>NUCLEOTIDE SEQUENCE [LARGE SCALE GENOMIC DNA]</scope>
    <source>
        <strain evidence="1 2">A5</strain>
    </source>
</reference>
<accession>A0A2N0Q729</accession>
<dbReference type="PANTHER" id="PTHR11799">
    <property type="entry name" value="PARAOXONASE"/>
    <property type="match status" value="1"/>
</dbReference>
<dbReference type="Gene3D" id="2.120.10.30">
    <property type="entry name" value="TolB, C-terminal domain"/>
    <property type="match status" value="2"/>
</dbReference>
<dbReference type="EMBL" id="LLXJ01000113">
    <property type="protein sequence ID" value="PKC14885.1"/>
    <property type="molecule type" value="Genomic_DNA"/>
</dbReference>
<name>A0A2N0Q729_9GLOM</name>
<protein>
    <recommendedName>
        <fullName evidence="3">Calcium-dependent phosphotriesterase</fullName>
    </recommendedName>
</protein>
<dbReference type="VEuPathDB" id="FungiDB:RhiirA1_499126"/>
<organism evidence="1 2">
    <name type="scientific">Rhizophagus irregularis</name>
    <dbReference type="NCBI Taxonomy" id="588596"/>
    <lineage>
        <taxon>Eukaryota</taxon>
        <taxon>Fungi</taxon>
        <taxon>Fungi incertae sedis</taxon>
        <taxon>Mucoromycota</taxon>
        <taxon>Glomeromycotina</taxon>
        <taxon>Glomeromycetes</taxon>
        <taxon>Glomerales</taxon>
        <taxon>Glomeraceae</taxon>
        <taxon>Rhizophagus</taxon>
    </lineage>
</organism>
<evidence type="ECO:0000313" key="1">
    <source>
        <dbReference type="EMBL" id="PKC14885.1"/>
    </source>
</evidence>
<evidence type="ECO:0008006" key="3">
    <source>
        <dbReference type="Google" id="ProtNLM"/>
    </source>
</evidence>
<dbReference type="SUPFAM" id="SSF63829">
    <property type="entry name" value="Calcium-dependent phosphotriesterase"/>
    <property type="match status" value="1"/>
</dbReference>
<evidence type="ECO:0000313" key="2">
    <source>
        <dbReference type="Proteomes" id="UP000232722"/>
    </source>
</evidence>
<dbReference type="PANTHER" id="PTHR11799:SF12">
    <property type="entry name" value="PARAOXONASE-RELATED"/>
    <property type="match status" value="1"/>
</dbReference>
<proteinExistence type="predicted"/>
<dbReference type="AlphaFoldDB" id="A0A2N0Q729"/>
<dbReference type="Proteomes" id="UP000232722">
    <property type="component" value="Unassembled WGS sequence"/>
</dbReference>
<gene>
    <name evidence="1" type="ORF">RhiirA5_349768</name>
</gene>
<dbReference type="InterPro" id="IPR051288">
    <property type="entry name" value="Serum_paraoxonase/arylesterase"/>
</dbReference>
<dbReference type="InterPro" id="IPR011042">
    <property type="entry name" value="6-blade_b-propeller_TolB-like"/>
</dbReference>
<sequence length="316" mass="36216">MFRSITILVLIFAIITALSYNWIYEFYTVFGYNRPHIKPYENGKCRKIEGVEACEDIHIHHRTGYAFMACGKEIERIRGYWPPIGTYNSSIQSIDTPYIYDINNDKLIPLVLKNFPPEEDFATHGLGIYEDPENENKLYLFLQDIFPLPWANVVFHSSITNETKIVAEMRTPNGITANFDHSLLYVATTSGHVLIYERNKNNNELKLKDKMFTGYATDNLSVDEETGEIYGAIFQDLYQIMIYGNDLELPLMATGIFKISNNTKGGDEKYSLETIFEDDGSLYKLTTIAAVDRKRNTLLLGSYRSKGIVRCDSLEP</sequence>
<comment type="caution">
    <text evidence="1">The sequence shown here is derived from an EMBL/GenBank/DDBJ whole genome shotgun (WGS) entry which is preliminary data.</text>
</comment>
<dbReference type="VEuPathDB" id="FungiDB:RhiirFUN_024842"/>
<dbReference type="VEuPathDB" id="FungiDB:FUN_025452"/>
<reference evidence="1 2" key="1">
    <citation type="submission" date="2016-04" db="EMBL/GenBank/DDBJ databases">
        <title>Genome analyses suggest a sexual origin of heterokaryosis in a supposedly ancient asexual fungus.</title>
        <authorList>
            <person name="Ropars J."/>
            <person name="Sedzielewska K."/>
            <person name="Noel J."/>
            <person name="Charron P."/>
            <person name="Farinelli L."/>
            <person name="Marton T."/>
            <person name="Kruger M."/>
            <person name="Pelin A."/>
            <person name="Brachmann A."/>
            <person name="Corradi N."/>
        </authorList>
    </citation>
    <scope>NUCLEOTIDE SEQUENCE [LARGE SCALE GENOMIC DNA]</scope>
    <source>
        <strain evidence="1 2">A5</strain>
    </source>
</reference>